<reference evidence="8" key="1">
    <citation type="submission" date="2013-08" db="EMBL/GenBank/DDBJ databases">
        <title>Gene expansion shapes genome architecture in the human pathogen Lichtheimia corymbifera: an evolutionary genomics analysis in the ancient terrestrial Mucorales (Mucoromycotina).</title>
        <authorList>
            <person name="Schwartze V.U."/>
            <person name="Winter S."/>
            <person name="Shelest E."/>
            <person name="Marcet-Houben M."/>
            <person name="Horn F."/>
            <person name="Wehner S."/>
            <person name="Hoffmann K."/>
            <person name="Riege K."/>
            <person name="Sammeth M."/>
            <person name="Nowrousian M."/>
            <person name="Valiante V."/>
            <person name="Linde J."/>
            <person name="Jacobsen I.D."/>
            <person name="Marz M."/>
            <person name="Brakhage A.A."/>
            <person name="Gabaldon T."/>
            <person name="Bocker S."/>
            <person name="Voigt K."/>
        </authorList>
    </citation>
    <scope>NUCLEOTIDE SEQUENCE [LARGE SCALE GENOMIC DNA]</scope>
    <source>
        <strain evidence="8">FSU 9682</strain>
    </source>
</reference>
<dbReference type="GO" id="GO:0000324">
    <property type="term" value="C:fungal-type vacuole"/>
    <property type="evidence" value="ECO:0007669"/>
    <property type="project" value="TreeGrafter"/>
</dbReference>
<dbReference type="EC" id="3.4.16.-" evidence="7"/>
<dbReference type="EMBL" id="CBTN010000024">
    <property type="protein sequence ID" value="CDH54675.1"/>
    <property type="molecule type" value="Genomic_DNA"/>
</dbReference>
<keyword evidence="2 7" id="KW-0121">Carboxypeptidase</keyword>
<keyword evidence="9" id="KW-1185">Reference proteome</keyword>
<evidence type="ECO:0000256" key="6">
    <source>
        <dbReference type="ARBA" id="ARBA00023180"/>
    </source>
</evidence>
<dbReference type="InterPro" id="IPR001563">
    <property type="entry name" value="Peptidase_S10"/>
</dbReference>
<dbReference type="InterPro" id="IPR029058">
    <property type="entry name" value="AB_hydrolase_fold"/>
</dbReference>
<dbReference type="AlphaFoldDB" id="A0A068RY49"/>
<dbReference type="VEuPathDB" id="FungiDB:LCOR_05897.1"/>
<evidence type="ECO:0000313" key="8">
    <source>
        <dbReference type="EMBL" id="CDH54675.1"/>
    </source>
</evidence>
<keyword evidence="4" id="KW-0732">Signal</keyword>
<dbReference type="Proteomes" id="UP000027586">
    <property type="component" value="Unassembled WGS sequence"/>
</dbReference>
<dbReference type="PROSITE" id="PS00131">
    <property type="entry name" value="CARBOXYPEPT_SER_SER"/>
    <property type="match status" value="1"/>
</dbReference>
<evidence type="ECO:0000256" key="1">
    <source>
        <dbReference type="ARBA" id="ARBA00009431"/>
    </source>
</evidence>
<dbReference type="PANTHER" id="PTHR11802">
    <property type="entry name" value="SERINE PROTEASE FAMILY S10 SERINE CARBOXYPEPTIDASE"/>
    <property type="match status" value="1"/>
</dbReference>
<dbReference type="SUPFAM" id="SSF53474">
    <property type="entry name" value="alpha/beta-Hydrolases"/>
    <property type="match status" value="1"/>
</dbReference>
<dbReference type="Gene3D" id="1.10.287.410">
    <property type="match status" value="1"/>
</dbReference>
<dbReference type="OrthoDB" id="2408043at2759"/>
<dbReference type="PANTHER" id="PTHR11802:SF113">
    <property type="entry name" value="SERINE CARBOXYPEPTIDASE CTSA-4.1"/>
    <property type="match status" value="1"/>
</dbReference>
<comment type="similarity">
    <text evidence="1 7">Belongs to the peptidase S10 family.</text>
</comment>
<dbReference type="PRINTS" id="PR00724">
    <property type="entry name" value="CRBOXYPTASEC"/>
</dbReference>
<keyword evidence="5 7" id="KW-0378">Hydrolase</keyword>
<evidence type="ECO:0000256" key="7">
    <source>
        <dbReference type="RuleBase" id="RU361156"/>
    </source>
</evidence>
<dbReference type="Gene3D" id="3.40.50.1820">
    <property type="entry name" value="alpha/beta hydrolase"/>
    <property type="match status" value="1"/>
</dbReference>
<gene>
    <name evidence="8" type="ORF">LCOR_05897.1</name>
</gene>
<dbReference type="Pfam" id="PF00450">
    <property type="entry name" value="Peptidase_S10"/>
    <property type="match status" value="1"/>
</dbReference>
<comment type="caution">
    <text evidence="8">The sequence shown here is derived from an EMBL/GenBank/DDBJ whole genome shotgun (WGS) entry which is preliminary data.</text>
</comment>
<name>A0A068RY49_9FUNG</name>
<evidence type="ECO:0000256" key="2">
    <source>
        <dbReference type="ARBA" id="ARBA00022645"/>
    </source>
</evidence>
<evidence type="ECO:0000256" key="3">
    <source>
        <dbReference type="ARBA" id="ARBA00022670"/>
    </source>
</evidence>
<protein>
    <recommendedName>
        <fullName evidence="7">Carboxypeptidase</fullName>
        <ecNumber evidence="7">3.4.16.-</ecNumber>
    </recommendedName>
</protein>
<sequence length="557" mass="62880">MQTLTTRFAWRSHFATIVNQTYGWMWSCIKAMLKFDSLLNHTIMVSLYLLYKVACIVAFTKALHAHPVTSSSQHSDSRGDILQSYHDESATQDHPSIEWRTLTPKTSPHHIKNDNFIKVLADSAFPKHSMRYKTPDICDPTVKQISGYLDIEDDKHYFFWFFESRNNPKEDPLILWLNGGPGCTSLEGLLTELGPCFVNKEGDGTVYNEHSWINNASIIFLDQPTNVGYSYGKDGEAYSSAAAKDVYAFLQLFFKEFHDYAALDFHVAGESYAGHYIPAIGGEINRNNKRGTYDDKGGIQRMTINLKSLLIGNGQSDPLTQYAYFSKYACENPYGPVLNQSTCNEMDDKYPGCAALIQKCYSSKDPSSCHAATDTCNSDMWDPFFATGKNPYDIREDCADESCSGLDTSLEKYLNRKDVMSAVGAQVDKVVMCNDDINLRFTNTGDWMLPYVNEIPQLLEDGIRVLIYAGDADFVCNYMGNKAWVIKLPWSGHNEFASAKDTVWFSTTANEQGGELRRTKDGRLAFLRVFNAGHMVPKDQGEYALDMVNSWIQEQLE</sequence>
<dbReference type="STRING" id="1263082.A0A068RY49"/>
<organism evidence="8 9">
    <name type="scientific">Lichtheimia corymbifera JMRC:FSU:9682</name>
    <dbReference type="NCBI Taxonomy" id="1263082"/>
    <lineage>
        <taxon>Eukaryota</taxon>
        <taxon>Fungi</taxon>
        <taxon>Fungi incertae sedis</taxon>
        <taxon>Mucoromycota</taxon>
        <taxon>Mucoromycotina</taxon>
        <taxon>Mucoromycetes</taxon>
        <taxon>Mucorales</taxon>
        <taxon>Lichtheimiaceae</taxon>
        <taxon>Lichtheimia</taxon>
    </lineage>
</organism>
<evidence type="ECO:0000256" key="5">
    <source>
        <dbReference type="ARBA" id="ARBA00022801"/>
    </source>
</evidence>
<proteinExistence type="inferred from homology"/>
<dbReference type="GO" id="GO:0006508">
    <property type="term" value="P:proteolysis"/>
    <property type="evidence" value="ECO:0007669"/>
    <property type="project" value="UniProtKB-KW"/>
</dbReference>
<accession>A0A068RY49</accession>
<keyword evidence="3 7" id="KW-0645">Protease</keyword>
<evidence type="ECO:0000256" key="4">
    <source>
        <dbReference type="ARBA" id="ARBA00022729"/>
    </source>
</evidence>
<dbReference type="InterPro" id="IPR018202">
    <property type="entry name" value="Ser_caboxypep_ser_AS"/>
</dbReference>
<dbReference type="GO" id="GO:0004185">
    <property type="term" value="F:serine-type carboxypeptidase activity"/>
    <property type="evidence" value="ECO:0007669"/>
    <property type="project" value="UniProtKB-UniRule"/>
</dbReference>
<keyword evidence="6" id="KW-0325">Glycoprotein</keyword>
<evidence type="ECO:0000313" key="9">
    <source>
        <dbReference type="Proteomes" id="UP000027586"/>
    </source>
</evidence>